<dbReference type="GO" id="GO:0051666">
    <property type="term" value="P:actin cortical patch localization"/>
    <property type="evidence" value="ECO:0007669"/>
    <property type="project" value="TreeGrafter"/>
</dbReference>
<evidence type="ECO:0000313" key="3">
    <source>
        <dbReference type="Proteomes" id="UP000703661"/>
    </source>
</evidence>
<protein>
    <recommendedName>
        <fullName evidence="1">SPIN90/Ldb17 leucine-rich domain-containing protein</fullName>
    </recommendedName>
</protein>
<evidence type="ECO:0000313" key="2">
    <source>
        <dbReference type="EMBL" id="KAG0024734.1"/>
    </source>
</evidence>
<name>A0A9P6N7B2_9FUNG</name>
<dbReference type="InterPro" id="IPR018556">
    <property type="entry name" value="SPIN90/Ldb17_LRD"/>
</dbReference>
<organism evidence="2 3">
    <name type="scientific">Entomortierella chlamydospora</name>
    <dbReference type="NCBI Taxonomy" id="101097"/>
    <lineage>
        <taxon>Eukaryota</taxon>
        <taxon>Fungi</taxon>
        <taxon>Fungi incertae sedis</taxon>
        <taxon>Mucoromycota</taxon>
        <taxon>Mortierellomycotina</taxon>
        <taxon>Mortierellomycetes</taxon>
        <taxon>Mortierellales</taxon>
        <taxon>Mortierellaceae</taxon>
        <taxon>Entomortierella</taxon>
    </lineage>
</organism>
<dbReference type="InterPro" id="IPR030125">
    <property type="entry name" value="SPIN90/Ldb17"/>
</dbReference>
<dbReference type="GO" id="GO:0006897">
    <property type="term" value="P:endocytosis"/>
    <property type="evidence" value="ECO:0007669"/>
    <property type="project" value="TreeGrafter"/>
</dbReference>
<evidence type="ECO:0000259" key="1">
    <source>
        <dbReference type="Pfam" id="PF09431"/>
    </source>
</evidence>
<proteinExistence type="predicted"/>
<sequence length="414" mass="47632">MDTVSQSIIDRAIERTIDDDMWVTYHILYYAGKEFPKVNHWIFKTEFFEKLKHQILQSEASADVTFLNCLLDIVERTRNDDAENFNYNTIKLLLVFNEQYMLGMSSHRDTCSQSRVEFPYSGNPLLAILLDRPGLSNTFGENLIFMLNRAEDTAVQMLTLKLLYALFTSPNLCEFFYTNDLHVLVDVVIRELWDLPEEQRSLRHAYLRVLGPLLTNTQLKNATYKRAELVRLLRDLGGGDLNSTLRYQLQEQQRKEQILELERAQLAKFTYRDRESSASSFSSLARWTSDHSGRSSPVLSSEIEMKRRKSELSKLSISCNSDTLQVPGYEESKARNQQQPFVDSSEECKDIFIRVVPREPEPTLQSSSPTTLRLVERVLREWLDNEMKNGAGTTGLGLSIRGVTDGKSLTVSEK</sequence>
<dbReference type="GO" id="GO:0030479">
    <property type="term" value="C:actin cortical patch"/>
    <property type="evidence" value="ECO:0007669"/>
    <property type="project" value="TreeGrafter"/>
</dbReference>
<dbReference type="GO" id="GO:0000147">
    <property type="term" value="P:actin cortical patch assembly"/>
    <property type="evidence" value="ECO:0007669"/>
    <property type="project" value="TreeGrafter"/>
</dbReference>
<keyword evidence="3" id="KW-1185">Reference proteome</keyword>
<gene>
    <name evidence="2" type="ORF">BGZ80_008892</name>
</gene>
<dbReference type="GO" id="GO:0071933">
    <property type="term" value="F:Arp2/3 complex binding"/>
    <property type="evidence" value="ECO:0007669"/>
    <property type="project" value="TreeGrafter"/>
</dbReference>
<accession>A0A9P6N7B2</accession>
<dbReference type="PANTHER" id="PTHR13357:SF1">
    <property type="entry name" value="NCK-INTERACTING PROTEIN WITH SH3 DOMAIN"/>
    <property type="match status" value="1"/>
</dbReference>
<dbReference type="Pfam" id="PF09431">
    <property type="entry name" value="SPIN90_LRD"/>
    <property type="match status" value="1"/>
</dbReference>
<dbReference type="EMBL" id="JAAAID010000005">
    <property type="protein sequence ID" value="KAG0024734.1"/>
    <property type="molecule type" value="Genomic_DNA"/>
</dbReference>
<comment type="caution">
    <text evidence="2">The sequence shown here is derived from an EMBL/GenBank/DDBJ whole genome shotgun (WGS) entry which is preliminary data.</text>
</comment>
<dbReference type="PANTHER" id="PTHR13357">
    <property type="entry name" value="SH3 ADAPTER PROTEIN SPIN90 NCK INTERACTING PROTEIN WITH SH3 DOMAIN"/>
    <property type="match status" value="1"/>
</dbReference>
<feature type="domain" description="SPIN90/Ldb17 leucine-rich" evidence="1">
    <location>
        <begin position="83"/>
        <end position="229"/>
    </location>
</feature>
<reference evidence="2" key="1">
    <citation type="journal article" date="2020" name="Fungal Divers.">
        <title>Resolving the Mortierellaceae phylogeny through synthesis of multi-gene phylogenetics and phylogenomics.</title>
        <authorList>
            <person name="Vandepol N."/>
            <person name="Liber J."/>
            <person name="Desiro A."/>
            <person name="Na H."/>
            <person name="Kennedy M."/>
            <person name="Barry K."/>
            <person name="Grigoriev I.V."/>
            <person name="Miller A.N."/>
            <person name="O'Donnell K."/>
            <person name="Stajich J.E."/>
            <person name="Bonito G."/>
        </authorList>
    </citation>
    <scope>NUCLEOTIDE SEQUENCE</scope>
    <source>
        <strain evidence="2">NRRL 2769</strain>
    </source>
</reference>
<dbReference type="Proteomes" id="UP000703661">
    <property type="component" value="Unassembled WGS sequence"/>
</dbReference>
<dbReference type="AlphaFoldDB" id="A0A9P6N7B2"/>